<dbReference type="Pfam" id="PF06983">
    <property type="entry name" value="3-dmu-9_3-mt"/>
    <property type="match status" value="1"/>
</dbReference>
<protein>
    <submittedName>
        <fullName evidence="2">PhnB protein</fullName>
    </submittedName>
</protein>
<dbReference type="InterPro" id="IPR028973">
    <property type="entry name" value="PhnB-like"/>
</dbReference>
<dbReference type="Gene3D" id="3.10.180.10">
    <property type="entry name" value="2,3-Dihydroxybiphenyl 1,2-Dioxygenase, domain 1"/>
    <property type="match status" value="1"/>
</dbReference>
<dbReference type="PANTHER" id="PTHR33990:SF1">
    <property type="entry name" value="PROTEIN YJDN"/>
    <property type="match status" value="1"/>
</dbReference>
<dbReference type="AlphaFoldDB" id="A0A1G9H126"/>
<dbReference type="InterPro" id="IPR029068">
    <property type="entry name" value="Glyas_Bleomycin-R_OHBP_Dase"/>
</dbReference>
<dbReference type="CDD" id="cd06588">
    <property type="entry name" value="PhnB_like"/>
    <property type="match status" value="1"/>
</dbReference>
<dbReference type="RefSeq" id="WP_089682257.1">
    <property type="nucleotide sequence ID" value="NZ_FNFO01000004.1"/>
</dbReference>
<evidence type="ECO:0000259" key="1">
    <source>
        <dbReference type="Pfam" id="PF06983"/>
    </source>
</evidence>
<dbReference type="SUPFAM" id="SSF54593">
    <property type="entry name" value="Glyoxalase/Bleomycin resistance protein/Dihydroxybiphenyl dioxygenase"/>
    <property type="match status" value="1"/>
</dbReference>
<proteinExistence type="predicted"/>
<dbReference type="OrthoDB" id="9795306at2"/>
<feature type="domain" description="PhnB-like" evidence="1">
    <location>
        <begin position="4"/>
        <end position="133"/>
    </location>
</feature>
<organism evidence="2 3">
    <name type="scientific">Catalinimonas alkaloidigena</name>
    <dbReference type="NCBI Taxonomy" id="1075417"/>
    <lineage>
        <taxon>Bacteria</taxon>
        <taxon>Pseudomonadati</taxon>
        <taxon>Bacteroidota</taxon>
        <taxon>Cytophagia</taxon>
        <taxon>Cytophagales</taxon>
        <taxon>Catalimonadaceae</taxon>
        <taxon>Catalinimonas</taxon>
    </lineage>
</organism>
<reference evidence="2 3" key="1">
    <citation type="submission" date="2016-10" db="EMBL/GenBank/DDBJ databases">
        <authorList>
            <person name="de Groot N.N."/>
        </authorList>
    </citation>
    <scope>NUCLEOTIDE SEQUENCE [LARGE SCALE GENOMIC DNA]</scope>
    <source>
        <strain evidence="2 3">DSM 25186</strain>
    </source>
</reference>
<gene>
    <name evidence="2" type="ORF">SAMN05421823_104284</name>
</gene>
<evidence type="ECO:0000313" key="2">
    <source>
        <dbReference type="EMBL" id="SDL06630.1"/>
    </source>
</evidence>
<dbReference type="PANTHER" id="PTHR33990">
    <property type="entry name" value="PROTEIN YJDN-RELATED"/>
    <property type="match status" value="1"/>
</dbReference>
<dbReference type="Proteomes" id="UP000198510">
    <property type="component" value="Unassembled WGS sequence"/>
</dbReference>
<sequence>MTIINPYLNFNGNCEEAFTFYKSVFGGDFVSLMRFQDAPGHQPGSAHANQIMHVSLPVGSHTILMGSDRPASLGEGAFGDNFSISIGTTSQAEADALFHGISADGHVTMPLDNTFWGAYFGMCTDKFGINWMVSYDPNALPAS</sequence>
<evidence type="ECO:0000313" key="3">
    <source>
        <dbReference type="Proteomes" id="UP000198510"/>
    </source>
</evidence>
<dbReference type="EMBL" id="FNFO01000004">
    <property type="protein sequence ID" value="SDL06630.1"/>
    <property type="molecule type" value="Genomic_DNA"/>
</dbReference>
<dbReference type="STRING" id="1075417.SAMN05421823_104284"/>
<name>A0A1G9H126_9BACT</name>
<keyword evidence="3" id="KW-1185">Reference proteome</keyword>
<accession>A0A1G9H126</accession>